<comment type="caution">
    <text evidence="3">The sequence shown here is derived from an EMBL/GenBank/DDBJ whole genome shotgun (WGS) entry which is preliminary data.</text>
</comment>
<sequence>MNANTTTPETNTAAASTETANTASTEQTKPRHRKTFAIRTAAVVAGLGIAGTLAAAGVGAAHAGTLPVNHPGEPTVAMTITNHTNHTEFYAGGTPGSGQWINAPQFALAPGASEVVTASAPNAPSETVFVNYQVGAFGPRAIYELENVRGAVNTNMTGTTGGHYFVNASVASGFPNANAVYDLW</sequence>
<reference evidence="3 4" key="1">
    <citation type="submission" date="2012-02" db="EMBL/GenBank/DDBJ databases">
        <title>Whole genome shotgun sequence of Gordonia sputi NBRC 100414.</title>
        <authorList>
            <person name="Yoshida I."/>
            <person name="Hosoyama A."/>
            <person name="Tsuchikane K."/>
            <person name="Katsumata H."/>
            <person name="Yamazaki S."/>
            <person name="Fujita N."/>
        </authorList>
    </citation>
    <scope>NUCLEOTIDE SEQUENCE [LARGE SCALE GENOMIC DNA]</scope>
    <source>
        <strain evidence="3 4">NBRC 100414</strain>
    </source>
</reference>
<organism evidence="3 4">
    <name type="scientific">Gordonia sputi NBRC 100414</name>
    <dbReference type="NCBI Taxonomy" id="1089453"/>
    <lineage>
        <taxon>Bacteria</taxon>
        <taxon>Bacillati</taxon>
        <taxon>Actinomycetota</taxon>
        <taxon>Actinomycetes</taxon>
        <taxon>Mycobacteriales</taxon>
        <taxon>Gordoniaceae</taxon>
        <taxon>Gordonia</taxon>
    </lineage>
</organism>
<dbReference type="AlphaFoldDB" id="H5TW47"/>
<keyword evidence="2" id="KW-1133">Transmembrane helix</keyword>
<name>H5TW47_9ACTN</name>
<protein>
    <submittedName>
        <fullName evidence="3">Uncharacterized protein</fullName>
    </submittedName>
</protein>
<keyword evidence="2" id="KW-0472">Membrane</keyword>
<dbReference type="eggNOG" id="ENOG5031EJ2">
    <property type="taxonomic scope" value="Bacteria"/>
</dbReference>
<accession>H5TW47</accession>
<feature type="compositionally biased region" description="Low complexity" evidence="1">
    <location>
        <begin position="1"/>
        <end position="26"/>
    </location>
</feature>
<proteinExistence type="predicted"/>
<evidence type="ECO:0000256" key="1">
    <source>
        <dbReference type="SAM" id="MobiDB-lite"/>
    </source>
</evidence>
<dbReference type="RefSeq" id="WP_005202691.1">
    <property type="nucleotide sequence ID" value="NZ_BAFC01000022.1"/>
</dbReference>
<dbReference type="Proteomes" id="UP000005845">
    <property type="component" value="Unassembled WGS sequence"/>
</dbReference>
<evidence type="ECO:0000313" key="4">
    <source>
        <dbReference type="Proteomes" id="UP000005845"/>
    </source>
</evidence>
<gene>
    <name evidence="3" type="ORF">GOSPT_022_00490</name>
</gene>
<keyword evidence="4" id="KW-1185">Reference proteome</keyword>
<evidence type="ECO:0000313" key="3">
    <source>
        <dbReference type="EMBL" id="GAB37705.1"/>
    </source>
</evidence>
<feature type="transmembrane region" description="Helical" evidence="2">
    <location>
        <begin position="36"/>
        <end position="61"/>
    </location>
</feature>
<keyword evidence="2" id="KW-0812">Transmembrane</keyword>
<feature type="region of interest" description="Disordered" evidence="1">
    <location>
        <begin position="1"/>
        <end position="34"/>
    </location>
</feature>
<evidence type="ECO:0000256" key="2">
    <source>
        <dbReference type="SAM" id="Phobius"/>
    </source>
</evidence>
<dbReference type="EMBL" id="BAFC01000022">
    <property type="protein sequence ID" value="GAB37705.1"/>
    <property type="molecule type" value="Genomic_DNA"/>
</dbReference>